<dbReference type="Proteomes" id="UP000698752">
    <property type="component" value="Unassembled WGS sequence"/>
</dbReference>
<reference evidence="2" key="1">
    <citation type="journal article" date="2021" name="Syst. Appl. Microbiol.">
        <title>Roseomonas hellenica sp. nov., isolated from roots of wild-growing Alkanna tinctoria.</title>
        <authorList>
            <person name="Rat A."/>
            <person name="Naranjo H.D."/>
            <person name="Lebbe L."/>
            <person name="Cnockaert M."/>
            <person name="Krigas N."/>
            <person name="Grigoriadou K."/>
            <person name="Maloupa E."/>
            <person name="Willems A."/>
        </authorList>
    </citation>
    <scope>NUCLEOTIDE SEQUENCE [LARGE SCALE GENOMIC DNA]</scope>
    <source>
        <strain evidence="2">LMG 31159</strain>
    </source>
</reference>
<evidence type="ECO:0008006" key="3">
    <source>
        <dbReference type="Google" id="ProtNLM"/>
    </source>
</evidence>
<protein>
    <recommendedName>
        <fullName evidence="3">Phage head morphogenesis domain-containing protein</fullName>
    </recommendedName>
</protein>
<dbReference type="EMBL" id="JAAEDI010000011">
    <property type="protein sequence ID" value="MBR0650370.1"/>
    <property type="molecule type" value="Genomic_DNA"/>
</dbReference>
<evidence type="ECO:0000313" key="2">
    <source>
        <dbReference type="Proteomes" id="UP000698752"/>
    </source>
</evidence>
<gene>
    <name evidence="1" type="ORF">GXW78_11905</name>
</gene>
<accession>A0ABS5EH63</accession>
<name>A0ABS5EH63_9PROT</name>
<sequence>MTDKERRERFQREREARLKAGIRIQRDTSGEVRRLLLAAEKDIMAVLAGQPSDYRRWQLTELQRQIARILAMRDEPAAAMLGSGLSASWNAGVALIDAPLLAGGVDLSASLMALDVRNLAAMRSFTTDRIKDVTAKVANRINDQLANTMMGLQSPWEAAEKVSGLLRDDGMRRANTIVRTNLGQAYSAAAQARQEQAAEIVPGMQKQWRRSGKLHSRYGHDFIDGQVRDVDKPFDLPNGVKLMYPRDPAGPIGEVINCGCVSLPFMSHWSKSKKWTAG</sequence>
<keyword evidence="2" id="KW-1185">Reference proteome</keyword>
<dbReference type="RefSeq" id="WP_211869007.1">
    <property type="nucleotide sequence ID" value="NZ_JAAEDI010000011.1"/>
</dbReference>
<comment type="caution">
    <text evidence="1">The sequence shown here is derived from an EMBL/GenBank/DDBJ whole genome shotgun (WGS) entry which is preliminary data.</text>
</comment>
<proteinExistence type="predicted"/>
<evidence type="ECO:0000313" key="1">
    <source>
        <dbReference type="EMBL" id="MBR0650370.1"/>
    </source>
</evidence>
<organism evidence="1 2">
    <name type="scientific">Neoroseomonas terrae</name>
    <dbReference type="NCBI Taxonomy" id="424799"/>
    <lineage>
        <taxon>Bacteria</taxon>
        <taxon>Pseudomonadati</taxon>
        <taxon>Pseudomonadota</taxon>
        <taxon>Alphaproteobacteria</taxon>
        <taxon>Acetobacterales</taxon>
        <taxon>Acetobacteraceae</taxon>
        <taxon>Neoroseomonas</taxon>
    </lineage>
</organism>